<keyword evidence="1 3" id="KW-0807">Transducer</keyword>
<dbReference type="Proteomes" id="UP001596434">
    <property type="component" value="Unassembled WGS sequence"/>
</dbReference>
<dbReference type="PROSITE" id="PS50112">
    <property type="entry name" value="PAS"/>
    <property type="match status" value="1"/>
</dbReference>
<dbReference type="RefSeq" id="WP_379702506.1">
    <property type="nucleotide sequence ID" value="NZ_JBHTAT010000001.1"/>
</dbReference>
<feature type="region of interest" description="Disordered" evidence="4">
    <location>
        <begin position="314"/>
        <end position="337"/>
    </location>
</feature>
<comment type="similarity">
    <text evidence="2">Belongs to the methyl-accepting chemotaxis (MCP) protein family.</text>
</comment>
<gene>
    <name evidence="7" type="ORF">ACFQKE_03160</name>
</gene>
<dbReference type="GO" id="GO:0007165">
    <property type="term" value="P:signal transduction"/>
    <property type="evidence" value="ECO:0007669"/>
    <property type="project" value="UniProtKB-KW"/>
</dbReference>
<dbReference type="SMART" id="SM00283">
    <property type="entry name" value="MA"/>
    <property type="match status" value="1"/>
</dbReference>
<dbReference type="Gene3D" id="1.10.287.950">
    <property type="entry name" value="Methyl-accepting chemotaxis protein"/>
    <property type="match status" value="1"/>
</dbReference>
<comment type="caution">
    <text evidence="7">The sequence shown here is derived from an EMBL/GenBank/DDBJ whole genome shotgun (WGS) entry which is preliminary data.</text>
</comment>
<sequence length="550" mass="58007">MNHAPDSQGVCPSVADAHAGSIRTDGGRAEANTESVTIESDGTAAEPDETGAANGASDPADVELNVDDDVLIDGVGMPVFILDRSGSIAAWNHSIEELTGNGDDVAIGATAPSTVFYPDGRDREMLAQVVLESPESADEREGIDLEDGELSLYAADETLTDRRGDTRHFRHTSMPLYEDGEFVAVIQAIRDRTAEVKRQEAVADLVDEVRGTLNDLADGHLDSRAAFDADGRAVDDRLAGVVTELNRTAEEFENLASEVDSETQSLADAIDRTAAAASDIAENVDDQNGLLQEGAEEMQSFSASIEEVAATTDEVESAADEARSAASEGLDASEDAREATESVVDVGEELVDDVTALGDRMDDIEEVVEVISEVADRTNLLALNANIEAARAGEDGDGFAVVAEEVKSLAEQTHDHTEEITDDIQTLQDQTGATVDAATRSVERIGQASEQIDGVLETFGEIAETIDRVADGVAEVSRTADDQAATGEELTATIETLRDRAEETAAAADRIVAATDEADTAVDELTRSVDELRANGARRDGTTAGSGPRV</sequence>
<keyword evidence="8" id="KW-1185">Reference proteome</keyword>
<proteinExistence type="inferred from homology"/>
<evidence type="ECO:0000256" key="4">
    <source>
        <dbReference type="SAM" id="MobiDB-lite"/>
    </source>
</evidence>
<dbReference type="Pfam" id="PF00015">
    <property type="entry name" value="MCPsignal"/>
    <property type="match status" value="1"/>
</dbReference>
<organism evidence="7 8">
    <name type="scientific">Haloplanus litoreus</name>
    <dbReference type="NCBI Taxonomy" id="767515"/>
    <lineage>
        <taxon>Archaea</taxon>
        <taxon>Methanobacteriati</taxon>
        <taxon>Methanobacteriota</taxon>
        <taxon>Stenosarchaea group</taxon>
        <taxon>Halobacteria</taxon>
        <taxon>Halobacteriales</taxon>
        <taxon>Haloferacaceae</taxon>
        <taxon>Haloplanus</taxon>
    </lineage>
</organism>
<dbReference type="InterPro" id="IPR013767">
    <property type="entry name" value="PAS_fold"/>
</dbReference>
<dbReference type="EMBL" id="JBHTAT010000001">
    <property type="protein sequence ID" value="MFC7254307.1"/>
    <property type="molecule type" value="Genomic_DNA"/>
</dbReference>
<dbReference type="PROSITE" id="PS50111">
    <property type="entry name" value="CHEMOTAXIS_TRANSDUC_2"/>
    <property type="match status" value="1"/>
</dbReference>
<evidence type="ECO:0000256" key="1">
    <source>
        <dbReference type="ARBA" id="ARBA00023224"/>
    </source>
</evidence>
<evidence type="ECO:0000259" key="5">
    <source>
        <dbReference type="PROSITE" id="PS50111"/>
    </source>
</evidence>
<dbReference type="InterPro" id="IPR004089">
    <property type="entry name" value="MCPsignal_dom"/>
</dbReference>
<dbReference type="PRINTS" id="PR00260">
    <property type="entry name" value="CHEMTRNSDUCR"/>
</dbReference>
<feature type="region of interest" description="Disordered" evidence="4">
    <location>
        <begin position="1"/>
        <end position="61"/>
    </location>
</feature>
<reference evidence="7 8" key="1">
    <citation type="journal article" date="2019" name="Int. J. Syst. Evol. Microbiol.">
        <title>The Global Catalogue of Microorganisms (GCM) 10K type strain sequencing project: providing services to taxonomists for standard genome sequencing and annotation.</title>
        <authorList>
            <consortium name="The Broad Institute Genomics Platform"/>
            <consortium name="The Broad Institute Genome Sequencing Center for Infectious Disease"/>
            <person name="Wu L."/>
            <person name="Ma J."/>
        </authorList>
    </citation>
    <scope>NUCLEOTIDE SEQUENCE [LARGE SCALE GENOMIC DNA]</scope>
    <source>
        <strain evidence="7 8">GX21</strain>
    </source>
</reference>
<dbReference type="SUPFAM" id="SSF55785">
    <property type="entry name" value="PYP-like sensor domain (PAS domain)"/>
    <property type="match status" value="1"/>
</dbReference>
<dbReference type="SUPFAM" id="SSF58104">
    <property type="entry name" value="Methyl-accepting chemotaxis protein (MCP) signaling domain"/>
    <property type="match status" value="1"/>
</dbReference>
<dbReference type="Pfam" id="PF00989">
    <property type="entry name" value="PAS"/>
    <property type="match status" value="1"/>
</dbReference>
<feature type="domain" description="Methyl-accepting transducer" evidence="5">
    <location>
        <begin position="262"/>
        <end position="498"/>
    </location>
</feature>
<accession>A0ABD5ZUS3</accession>
<protein>
    <submittedName>
        <fullName evidence="7">Methyl-accepting chemotaxis protein</fullName>
    </submittedName>
</protein>
<dbReference type="AlphaFoldDB" id="A0ABD5ZUS3"/>
<evidence type="ECO:0000256" key="2">
    <source>
        <dbReference type="ARBA" id="ARBA00029447"/>
    </source>
</evidence>
<evidence type="ECO:0000313" key="8">
    <source>
        <dbReference type="Proteomes" id="UP001596434"/>
    </source>
</evidence>
<dbReference type="InterPro" id="IPR004090">
    <property type="entry name" value="Chemotax_Me-accpt_rcpt"/>
</dbReference>
<dbReference type="NCBIfam" id="TIGR00229">
    <property type="entry name" value="sensory_box"/>
    <property type="match status" value="1"/>
</dbReference>
<dbReference type="PANTHER" id="PTHR32089">
    <property type="entry name" value="METHYL-ACCEPTING CHEMOTAXIS PROTEIN MCPB"/>
    <property type="match status" value="1"/>
</dbReference>
<dbReference type="GeneID" id="96952617"/>
<dbReference type="InterPro" id="IPR000014">
    <property type="entry name" value="PAS"/>
</dbReference>
<feature type="domain" description="PAS" evidence="6">
    <location>
        <begin position="71"/>
        <end position="122"/>
    </location>
</feature>
<evidence type="ECO:0000256" key="3">
    <source>
        <dbReference type="PROSITE-ProRule" id="PRU00284"/>
    </source>
</evidence>
<dbReference type="Gene3D" id="3.30.450.20">
    <property type="entry name" value="PAS domain"/>
    <property type="match status" value="1"/>
</dbReference>
<evidence type="ECO:0000313" key="7">
    <source>
        <dbReference type="EMBL" id="MFC7254307.1"/>
    </source>
</evidence>
<evidence type="ECO:0000259" key="6">
    <source>
        <dbReference type="PROSITE" id="PS50112"/>
    </source>
</evidence>
<dbReference type="InterPro" id="IPR035965">
    <property type="entry name" value="PAS-like_dom_sf"/>
</dbReference>
<dbReference type="PANTHER" id="PTHR32089:SF112">
    <property type="entry name" value="LYSOZYME-LIKE PROTEIN-RELATED"/>
    <property type="match status" value="1"/>
</dbReference>
<name>A0ABD5ZUS3_9EURY</name>